<accession>A0A2C9UGZ7</accession>
<protein>
    <submittedName>
        <fullName evidence="1">Uncharacterized protein</fullName>
    </submittedName>
</protein>
<organism evidence="1">
    <name type="scientific">Manihot esculenta</name>
    <name type="common">Cassava</name>
    <name type="synonym">Jatropha manihot</name>
    <dbReference type="NCBI Taxonomy" id="3983"/>
    <lineage>
        <taxon>Eukaryota</taxon>
        <taxon>Viridiplantae</taxon>
        <taxon>Streptophyta</taxon>
        <taxon>Embryophyta</taxon>
        <taxon>Tracheophyta</taxon>
        <taxon>Spermatophyta</taxon>
        <taxon>Magnoliopsida</taxon>
        <taxon>eudicotyledons</taxon>
        <taxon>Gunneridae</taxon>
        <taxon>Pentapetalae</taxon>
        <taxon>rosids</taxon>
        <taxon>fabids</taxon>
        <taxon>Malpighiales</taxon>
        <taxon>Euphorbiaceae</taxon>
        <taxon>Crotonoideae</taxon>
        <taxon>Manihoteae</taxon>
        <taxon>Manihot</taxon>
    </lineage>
</organism>
<gene>
    <name evidence="1" type="ORF">MANES_15G169700</name>
</gene>
<proteinExistence type="predicted"/>
<name>A0A2C9UGZ7_MANES</name>
<evidence type="ECO:0000313" key="1">
    <source>
        <dbReference type="EMBL" id="OAY29753.1"/>
    </source>
</evidence>
<dbReference type="AlphaFoldDB" id="A0A2C9UGZ7"/>
<sequence length="40" mass="4724">MKKKGAKEFQMQFNSSFPLQTVQGDLYNPKFKIQLVFISR</sequence>
<dbReference type="EMBL" id="CM004401">
    <property type="protein sequence ID" value="OAY29753.1"/>
    <property type="molecule type" value="Genomic_DNA"/>
</dbReference>
<reference evidence="1" key="1">
    <citation type="submission" date="2016-02" db="EMBL/GenBank/DDBJ databases">
        <title>WGS assembly of Manihot esculenta.</title>
        <authorList>
            <person name="Bredeson J.V."/>
            <person name="Prochnik S.E."/>
            <person name="Lyons J.B."/>
            <person name="Schmutz J."/>
            <person name="Grimwood J."/>
            <person name="Vrebalov J."/>
            <person name="Bart R.S."/>
            <person name="Amuge T."/>
            <person name="Ferguson M.E."/>
            <person name="Green R."/>
            <person name="Putnam N."/>
            <person name="Stites J."/>
            <person name="Rounsley S."/>
            <person name="Rokhsar D.S."/>
        </authorList>
    </citation>
    <scope>NUCLEOTIDE SEQUENCE [LARGE SCALE GENOMIC DNA]</scope>
    <source>
        <tissue evidence="1">Leaf</tissue>
    </source>
</reference>